<dbReference type="InterPro" id="IPR032477">
    <property type="entry name" value="Glyco_hydro_64"/>
</dbReference>
<dbReference type="PANTHER" id="PTHR38165:SF1">
    <property type="entry name" value="GLUCANASE B"/>
    <property type="match status" value="1"/>
</dbReference>
<evidence type="ECO:0000313" key="3">
    <source>
        <dbReference type="EMBL" id="GCB90416.1"/>
    </source>
</evidence>
<evidence type="ECO:0000259" key="2">
    <source>
        <dbReference type="PROSITE" id="PS52006"/>
    </source>
</evidence>
<proteinExistence type="predicted"/>
<evidence type="ECO:0000313" key="4">
    <source>
        <dbReference type="Proteomes" id="UP000288351"/>
    </source>
</evidence>
<dbReference type="Gene3D" id="3.30.920.50">
    <property type="entry name" value="Beta-1,3-glucanase, C-terminal domain"/>
    <property type="match status" value="1"/>
</dbReference>
<dbReference type="InterPro" id="IPR042517">
    <property type="entry name" value="Glyco_hydro_64_N_2"/>
</dbReference>
<dbReference type="PANTHER" id="PTHR38165">
    <property type="match status" value="1"/>
</dbReference>
<dbReference type="Gene3D" id="2.60.110.10">
    <property type="entry name" value="Thaumatin"/>
    <property type="match status" value="1"/>
</dbReference>
<dbReference type="InterPro" id="IPR037398">
    <property type="entry name" value="Glyco_hydro_64_fam"/>
</dbReference>
<feature type="domain" description="GH64" evidence="2">
    <location>
        <begin position="50"/>
        <end position="411"/>
    </location>
</feature>
<keyword evidence="3" id="KW-0378">Hydrolase</keyword>
<name>A0A401QYG2_STRNR</name>
<accession>A0A401QYG2</accession>
<feature type="region of interest" description="Disordered" evidence="1">
    <location>
        <begin position="1"/>
        <end position="53"/>
    </location>
</feature>
<reference evidence="3 4" key="1">
    <citation type="journal article" date="2019" name="Microbiol. Resour. Announc.">
        <title>Draft Genome Sequence of the Most Traditional epsilon-Poly-l-Lysine Producer, Streptomyces albulus NBRC14147.</title>
        <authorList>
            <person name="Yamanaka K."/>
            <person name="Hamano Y."/>
        </authorList>
    </citation>
    <scope>NUCLEOTIDE SEQUENCE [LARGE SCALE GENOMIC DNA]</scope>
    <source>
        <strain evidence="3 4">NBRC 14147</strain>
    </source>
</reference>
<protein>
    <submittedName>
        <fullName evidence="3">Glycosyl hydrolase</fullName>
    </submittedName>
</protein>
<sequence length="412" mass="43591">MDHTNESAHPTPHKEPPHDLPSHPARRTRRRCRHRRRRRPGPRRPTPRAAGTLPLHLVNTSGAYANGSVWVYILGNDGTQQVRVTPDGKLAPVAVADNGPDGFTDYAIPLAATGTTTLQLPPMSGRIYTSLGAKLKIKAVADGNGKPALAYPAGWVASDPNYDVLHDCAEFTYNSAGMFCNTTMVDMFSVPLALRLTGSGDQTTGTLKDGARARIFSEVKAAAGFDRLVVDDRRVIAPGHGLDSGLFAADYFAPAVDAAWSAYAGKDLTVTTNAGTFTGRVSGDQLTFTGPQGRGTRSAAPAGPIAFGKPSTRDVLFCDGILAAPNDGVRGPLAAVLGAALNRSTLATHPAQPGTDPAAFYQQQVTNHYARVMHGATQDGKAYGFAFDDVAGFASYVEDHAPKELTLTLTPF</sequence>
<dbReference type="Proteomes" id="UP000288351">
    <property type="component" value="Unassembled WGS sequence"/>
</dbReference>
<dbReference type="Pfam" id="PF16483">
    <property type="entry name" value="Glyco_hydro_64"/>
    <property type="match status" value="1"/>
</dbReference>
<dbReference type="InterPro" id="IPR037176">
    <property type="entry name" value="Osmotin/thaumatin-like_sf"/>
</dbReference>
<feature type="compositionally biased region" description="Basic and acidic residues" evidence="1">
    <location>
        <begin position="1"/>
        <end position="21"/>
    </location>
</feature>
<organism evidence="3 4">
    <name type="scientific">Streptomyces noursei</name>
    <name type="common">Streptomyces albulus</name>
    <dbReference type="NCBI Taxonomy" id="1971"/>
    <lineage>
        <taxon>Bacteria</taxon>
        <taxon>Bacillati</taxon>
        <taxon>Actinomycetota</taxon>
        <taxon>Actinomycetes</taxon>
        <taxon>Kitasatosporales</taxon>
        <taxon>Streptomycetaceae</taxon>
        <taxon>Streptomyces</taxon>
    </lineage>
</organism>
<evidence type="ECO:0000256" key="1">
    <source>
        <dbReference type="SAM" id="MobiDB-lite"/>
    </source>
</evidence>
<feature type="region of interest" description="Disordered" evidence="1">
    <location>
        <begin position="283"/>
        <end position="304"/>
    </location>
</feature>
<dbReference type="EMBL" id="BHXC01000006">
    <property type="protein sequence ID" value="GCB90416.1"/>
    <property type="molecule type" value="Genomic_DNA"/>
</dbReference>
<feature type="compositionally biased region" description="Basic residues" evidence="1">
    <location>
        <begin position="24"/>
        <end position="46"/>
    </location>
</feature>
<comment type="caution">
    <text evidence="3">The sequence shown here is derived from an EMBL/GenBank/DDBJ whole genome shotgun (WGS) entry which is preliminary data.</text>
</comment>
<gene>
    <name evidence="3" type="ORF">SALB_03120</name>
</gene>
<dbReference type="GO" id="GO:0016787">
    <property type="term" value="F:hydrolase activity"/>
    <property type="evidence" value="ECO:0007669"/>
    <property type="project" value="UniProtKB-KW"/>
</dbReference>
<dbReference type="AlphaFoldDB" id="A0A401QYG2"/>
<dbReference type="PROSITE" id="PS52006">
    <property type="entry name" value="GH64"/>
    <property type="match status" value="1"/>
</dbReference>